<keyword evidence="3" id="KW-0371">Homeobox</keyword>
<evidence type="ECO:0000256" key="1">
    <source>
        <dbReference type="ARBA" id="ARBA00004123"/>
    </source>
</evidence>
<dbReference type="SUPFAM" id="SSF46689">
    <property type="entry name" value="Homeodomain-like"/>
    <property type="match status" value="1"/>
</dbReference>
<reference evidence="6" key="1">
    <citation type="journal article" date="2005" name="PLoS Biol.">
        <title>The genomes of Oryza sativa: a history of duplications.</title>
        <authorList>
            <person name="Yu J."/>
            <person name="Wang J."/>
            <person name="Lin W."/>
            <person name="Li S."/>
            <person name="Li H."/>
            <person name="Zhou J."/>
            <person name="Ni P."/>
            <person name="Dong W."/>
            <person name="Hu S."/>
            <person name="Zeng C."/>
            <person name="Zhang J."/>
            <person name="Zhang Y."/>
            <person name="Li R."/>
            <person name="Xu Z."/>
            <person name="Li S."/>
            <person name="Li X."/>
            <person name="Zheng H."/>
            <person name="Cong L."/>
            <person name="Lin L."/>
            <person name="Yin J."/>
            <person name="Geng J."/>
            <person name="Li G."/>
            <person name="Shi J."/>
            <person name="Liu J."/>
            <person name="Lv H."/>
            <person name="Li J."/>
            <person name="Wang J."/>
            <person name="Deng Y."/>
            <person name="Ran L."/>
            <person name="Shi X."/>
            <person name="Wang X."/>
            <person name="Wu Q."/>
            <person name="Li C."/>
            <person name="Ren X."/>
            <person name="Wang J."/>
            <person name="Wang X."/>
            <person name="Li D."/>
            <person name="Liu D."/>
            <person name="Zhang X."/>
            <person name="Ji Z."/>
            <person name="Zhao W."/>
            <person name="Sun Y."/>
            <person name="Zhang Z."/>
            <person name="Bao J."/>
            <person name="Han Y."/>
            <person name="Dong L."/>
            <person name="Ji J."/>
            <person name="Chen P."/>
            <person name="Wu S."/>
            <person name="Liu J."/>
            <person name="Xiao Y."/>
            <person name="Bu D."/>
            <person name="Tan J."/>
            <person name="Yang L."/>
            <person name="Ye C."/>
            <person name="Zhang J."/>
            <person name="Xu J."/>
            <person name="Zhou Y."/>
            <person name="Yu Y."/>
            <person name="Zhang B."/>
            <person name="Zhuang S."/>
            <person name="Wei H."/>
            <person name="Liu B."/>
            <person name="Lei M."/>
            <person name="Yu H."/>
            <person name="Li Y."/>
            <person name="Xu H."/>
            <person name="Wei S."/>
            <person name="He X."/>
            <person name="Fang L."/>
            <person name="Zhang Z."/>
            <person name="Zhang Y."/>
            <person name="Huang X."/>
            <person name="Su Z."/>
            <person name="Tong W."/>
            <person name="Li J."/>
            <person name="Tong Z."/>
            <person name="Li S."/>
            <person name="Ye J."/>
            <person name="Wang L."/>
            <person name="Fang L."/>
            <person name="Lei T."/>
            <person name="Chen C."/>
            <person name="Chen H."/>
            <person name="Xu Z."/>
            <person name="Li H."/>
            <person name="Huang H."/>
            <person name="Zhang F."/>
            <person name="Xu H."/>
            <person name="Li N."/>
            <person name="Zhao C."/>
            <person name="Li S."/>
            <person name="Dong L."/>
            <person name="Huang Y."/>
            <person name="Li L."/>
            <person name="Xi Y."/>
            <person name="Qi Q."/>
            <person name="Li W."/>
            <person name="Zhang B."/>
            <person name="Hu W."/>
            <person name="Zhang Y."/>
            <person name="Tian X."/>
            <person name="Jiao Y."/>
            <person name="Liang X."/>
            <person name="Jin J."/>
            <person name="Gao L."/>
            <person name="Zheng W."/>
            <person name="Hao B."/>
            <person name="Liu S."/>
            <person name="Wang W."/>
            <person name="Yuan L."/>
            <person name="Cao M."/>
            <person name="McDermott J."/>
            <person name="Samudrala R."/>
            <person name="Wang J."/>
            <person name="Wong G.K."/>
            <person name="Yang H."/>
        </authorList>
    </citation>
    <scope>NUCLEOTIDE SEQUENCE [LARGE SCALE GENOMIC DNA]</scope>
</reference>
<evidence type="ECO:0000256" key="4">
    <source>
        <dbReference type="SAM" id="MobiDB-lite"/>
    </source>
</evidence>
<feature type="region of interest" description="Disordered" evidence="4">
    <location>
        <begin position="418"/>
        <end position="439"/>
    </location>
</feature>
<evidence type="ECO:0000256" key="2">
    <source>
        <dbReference type="ARBA" id="ARBA00023125"/>
    </source>
</evidence>
<feature type="compositionally biased region" description="Polar residues" evidence="4">
    <location>
        <begin position="1116"/>
        <end position="1201"/>
    </location>
</feature>
<dbReference type="PANTHER" id="PTHR33400:SF6">
    <property type="entry name" value="HOMEOBOX PROTEIN LUMINIDEPENDENS"/>
    <property type="match status" value="1"/>
</dbReference>
<evidence type="ECO:0000313" key="6">
    <source>
        <dbReference type="EMBL" id="EAZ14742.1"/>
    </source>
</evidence>
<dbReference type="InterPro" id="IPR009057">
    <property type="entry name" value="Homeodomain-like_sf"/>
</dbReference>
<dbReference type="PROSITE" id="PS50071">
    <property type="entry name" value="HOMEOBOX_2"/>
    <property type="match status" value="1"/>
</dbReference>
<accession>A3A195</accession>
<feature type="domain" description="Homeobox" evidence="5">
    <location>
        <begin position="71"/>
        <end position="131"/>
    </location>
</feature>
<dbReference type="PANTHER" id="PTHR33400">
    <property type="entry name" value="ZINC FINGER CCCH DOMAIN-CONTAINING PROTEIN 6-RELATED"/>
    <property type="match status" value="1"/>
</dbReference>
<keyword evidence="3" id="KW-0539">Nucleus</keyword>
<dbReference type="InterPro" id="IPR001356">
    <property type="entry name" value="HD"/>
</dbReference>
<name>A3A195_ORYSJ</name>
<dbReference type="Proteomes" id="UP000007752">
    <property type="component" value="Chromosome 1"/>
</dbReference>
<keyword evidence="2 3" id="KW-0238">DNA-binding</keyword>
<feature type="compositionally biased region" description="Polar residues" evidence="4">
    <location>
        <begin position="538"/>
        <end position="548"/>
    </location>
</feature>
<feature type="region of interest" description="Disordered" evidence="4">
    <location>
        <begin position="1018"/>
        <end position="1072"/>
    </location>
</feature>
<feature type="region of interest" description="Disordered" evidence="4">
    <location>
        <begin position="813"/>
        <end position="838"/>
    </location>
</feature>
<comment type="subcellular location">
    <subcellularLocation>
        <location evidence="1 3">Nucleus</location>
    </subcellularLocation>
</comment>
<evidence type="ECO:0000256" key="3">
    <source>
        <dbReference type="PROSITE-ProRule" id="PRU00108"/>
    </source>
</evidence>
<dbReference type="AlphaFoldDB" id="A3A195"/>
<dbReference type="SMART" id="SM00389">
    <property type="entry name" value="HOX"/>
    <property type="match status" value="1"/>
</dbReference>
<proteinExistence type="predicted"/>
<feature type="DNA-binding region" description="Homeobox" evidence="3">
    <location>
        <begin position="73"/>
        <end position="132"/>
    </location>
</feature>
<feature type="region of interest" description="Disordered" evidence="4">
    <location>
        <begin position="1105"/>
        <end position="1227"/>
    </location>
</feature>
<protein>
    <recommendedName>
        <fullName evidence="5">Homeobox domain-containing protein</fullName>
    </recommendedName>
</protein>
<feature type="region of interest" description="Disordered" evidence="4">
    <location>
        <begin position="528"/>
        <end position="552"/>
    </location>
</feature>
<dbReference type="EMBL" id="CM000138">
    <property type="protein sequence ID" value="EAZ14742.1"/>
    <property type="molecule type" value="Genomic_DNA"/>
</dbReference>
<feature type="compositionally biased region" description="Polar residues" evidence="4">
    <location>
        <begin position="1018"/>
        <end position="1061"/>
    </location>
</feature>
<sequence>MELVPFKPEAGALVESGGGAHGDSIPAMVAAQQELLHAQVDQLQLLVVAQCRLTGVNPLAQEMAAGALSIKIGKKPRDLLNPKAVKSMQSLFAMKDTIGKKETREISASFGVTVTQVREFFASQRTRVRKFVRLSREKALRIESSKAPDNVCSISTEQTPVDIEAHAQVIEPLRTLEPLEAQQISLPHLVVPQISLQLPVVLQSCAIPVAPIGVMQPTEAKTNPDPIQKETKQEEVAGVESEDKKFLESIFVLMRKENTFSGQVKLMESILQINNVTVLSWFLTMGGLAIVSTWLGQAVTEEQTTVILVVFKVLLHLPLHKALPAHMSTVLQTINRLRFYRTQDISSKARNLLSRLSKVLVRSQALKKSQKDLICKQRISEILRDESWKSEVDITEDILALTDDASESRMPEPRKTPLLLTASADESNKKSSLQTKSKEKRKVLLVEHPNRKAAGKNVNPVRSTSTNNSRPLSADDIQKAKMRAMFMQEKYGKVDTSKVIEKPHMMEIQKPSGLVDSNVPLVPRTPLTSIIKQPVDPSPSTSKQSTLSPPDKPEIAVSLKLNVTAKENFIEKLDSKRVIWQIPPAWNKHPAIKLLEEQGMAIFCSDMRIEKLPVIPHKQTWGSYYHNFRQFIATVPLFVGRLAKVWIDPAWSLGAGENSKEFEVQTQRNRREKETFYASLKDIPLNPKGPWDVEMDFDDSLTPEIPIEQPPDADAMETDSVSTAPPNIVVPVVDKQIGSTSSVSPAVAAGANGATSEPDLELLAVLLKNPQLVFALTSNQGGTLPSEQTVALLDMLKQTGLGLSELVNSLANNSGVQKEPESGPEAIPASLPSPTPPKDLIARDGWSSEFPSQVRTQNLQHAHLPNRANAPPVASSVQQSFSNVVSSLPSQPYASASALPAQTRTNMTSLPQSMISVNPSTQHVAPMNNLLSRATVHQHTQSYALTSDPVAVAVHHQPAVNKLAHEVQSISHPAVSHSSVAESHASYTSYTWQSSVATIAATGRNATPDRWAAPARTTNSFNAAPSNSNHVTYPNQNAYSNHSTQATTYNSYGSAPVSSHSLHPGQGLDRNGYTHAAEYQTTMARDALWRNSRSPELGAGAVYGSSSQGYVPEPSRQWNYGQQSYNPEPYSRQWSSGQQSYNTVTAEPSRQWSSGQQSYSNPAEPSRQWSSSAHAQPSYNPEPSRPWNSGHQSQNPEASRQWSHHHGKQERYNPTDGRNSYDQHWRR</sequence>
<dbReference type="GO" id="GO:0003677">
    <property type="term" value="F:DNA binding"/>
    <property type="evidence" value="ECO:0007669"/>
    <property type="project" value="UniProtKB-UniRule"/>
</dbReference>
<evidence type="ECO:0000259" key="5">
    <source>
        <dbReference type="PROSITE" id="PS50071"/>
    </source>
</evidence>
<feature type="compositionally biased region" description="Basic and acidic residues" evidence="4">
    <location>
        <begin position="1209"/>
        <end position="1227"/>
    </location>
</feature>
<gene>
    <name evidence="6" type="ORF">OsJ_04668</name>
</gene>
<dbReference type="Gene3D" id="1.10.10.60">
    <property type="entry name" value="Homeodomain-like"/>
    <property type="match status" value="1"/>
</dbReference>
<reference evidence="6" key="2">
    <citation type="submission" date="2008-12" db="EMBL/GenBank/DDBJ databases">
        <title>Improved gene annotation of the rice (Oryza sativa) genomes.</title>
        <authorList>
            <person name="Wang J."/>
            <person name="Li R."/>
            <person name="Fan W."/>
            <person name="Huang Q."/>
            <person name="Zhang J."/>
            <person name="Zhou Y."/>
            <person name="Hu Y."/>
            <person name="Zi S."/>
            <person name="Li J."/>
            <person name="Ni P."/>
            <person name="Zheng H."/>
            <person name="Zhang Y."/>
            <person name="Zhao M."/>
            <person name="Hao Q."/>
            <person name="McDermott J."/>
            <person name="Samudrala R."/>
            <person name="Kristiansen K."/>
            <person name="Wong G.K.-S."/>
        </authorList>
    </citation>
    <scope>NUCLEOTIDE SEQUENCE</scope>
</reference>
<dbReference type="GO" id="GO:0005634">
    <property type="term" value="C:nucleus"/>
    <property type="evidence" value="ECO:0007669"/>
    <property type="project" value="UniProtKB-SubCell"/>
</dbReference>
<organism evidence="6">
    <name type="scientific">Oryza sativa subsp. japonica</name>
    <name type="common">Rice</name>
    <dbReference type="NCBI Taxonomy" id="39947"/>
    <lineage>
        <taxon>Eukaryota</taxon>
        <taxon>Viridiplantae</taxon>
        <taxon>Streptophyta</taxon>
        <taxon>Embryophyta</taxon>
        <taxon>Tracheophyta</taxon>
        <taxon>Spermatophyta</taxon>
        <taxon>Magnoliopsida</taxon>
        <taxon>Liliopsida</taxon>
        <taxon>Poales</taxon>
        <taxon>Poaceae</taxon>
        <taxon>BOP clade</taxon>
        <taxon>Oryzoideae</taxon>
        <taxon>Oryzeae</taxon>
        <taxon>Oryzinae</taxon>
        <taxon>Oryza</taxon>
        <taxon>Oryza sativa</taxon>
    </lineage>
</organism>